<name>A0A3S3Q0Q6_9SPHI</name>
<dbReference type="InterPro" id="IPR026444">
    <property type="entry name" value="Secre_tail"/>
</dbReference>
<dbReference type="Pfam" id="PF18962">
    <property type="entry name" value="Por_Secre_tail"/>
    <property type="match status" value="1"/>
</dbReference>
<dbReference type="PANTHER" id="PTHR24104">
    <property type="entry name" value="E3 UBIQUITIN-PROTEIN LIGASE NHLRC1-RELATED"/>
    <property type="match status" value="1"/>
</dbReference>
<reference evidence="5 6" key="1">
    <citation type="submission" date="2018-06" db="EMBL/GenBank/DDBJ databases">
        <title>Pedobacter endophyticus sp. nov., an endophytic bacterium isolated from a leaf of Triticum aestivum.</title>
        <authorList>
            <person name="Zhang L."/>
        </authorList>
    </citation>
    <scope>NUCLEOTIDE SEQUENCE [LARGE SCALE GENOMIC DNA]</scope>
    <source>
        <strain evidence="5 6">CM134L-2</strain>
    </source>
</reference>
<dbReference type="AlphaFoldDB" id="A0A3S3Q0Q6"/>
<feature type="domain" description="Secretion system C-terminal sorting" evidence="4">
    <location>
        <begin position="392"/>
        <end position="462"/>
    </location>
</feature>
<keyword evidence="3" id="KW-0732">Signal</keyword>
<sequence>MKKLLSFLFLSFCAGITPIIVKAQTVSTFISSGLNKPAGVATDAAGNIYVADENGNRVVKYTPTGVQTVLASPVGGYMLPNGVAVDASNNVYVSTNHFNQHTVFKVTPENVVSELAPGTMDGPVGVAVDGNYNLYVADLNANTVRKITQAGVSSVFTTQVDFPVAVAVDGNGNVYVLSGQDSKVYKFTSAGTISTSFDGLSYPSGIAVDANNNVFVADTYGHRIVKITSAGVLSHYAGSEGIAGDTNGTLEDALFTEPFGIAVDANNQIYISEFSPNTIRKITPATLPVTLASYTAQINGNYALLEWRTESEQNNKSFVIYRSGDDKVFAELTRIAGAGNSATVKKYSYVDRMPLNGNNYYKLVQVDGDGKTKELGVKIVAFDFNTTIADAYPNPTLGKVKLSFDKGIYNTIVVSNSTGKVLRTYGLKSDVTEAFVDLSDYPKGIYVFRLAGLSESITRKVVKQ</sequence>
<feature type="repeat" description="NHL" evidence="2">
    <location>
        <begin position="191"/>
        <end position="230"/>
    </location>
</feature>
<evidence type="ECO:0000256" key="1">
    <source>
        <dbReference type="ARBA" id="ARBA00022737"/>
    </source>
</evidence>
<dbReference type="InterPro" id="IPR011042">
    <property type="entry name" value="6-blade_b-propeller_TolB-like"/>
</dbReference>
<dbReference type="InterPro" id="IPR001258">
    <property type="entry name" value="NHL_repeat"/>
</dbReference>
<dbReference type="PANTHER" id="PTHR24104:SF25">
    <property type="entry name" value="PROTEIN LIN-41"/>
    <property type="match status" value="1"/>
</dbReference>
<dbReference type="PROSITE" id="PS51125">
    <property type="entry name" value="NHL"/>
    <property type="match status" value="2"/>
</dbReference>
<dbReference type="EMBL" id="SAYW01000001">
    <property type="protein sequence ID" value="RWU10222.1"/>
    <property type="molecule type" value="Genomic_DNA"/>
</dbReference>
<keyword evidence="6" id="KW-1185">Reference proteome</keyword>
<organism evidence="5 6">
    <name type="scientific">Pedobacter chitinilyticus</name>
    <dbReference type="NCBI Taxonomy" id="2233776"/>
    <lineage>
        <taxon>Bacteria</taxon>
        <taxon>Pseudomonadati</taxon>
        <taxon>Bacteroidota</taxon>
        <taxon>Sphingobacteriia</taxon>
        <taxon>Sphingobacteriales</taxon>
        <taxon>Sphingobacteriaceae</taxon>
        <taxon>Pedobacter</taxon>
    </lineage>
</organism>
<dbReference type="InterPro" id="IPR050952">
    <property type="entry name" value="TRIM-NHL_E3_ligases"/>
</dbReference>
<feature type="chain" id="PRO_5018622011" evidence="3">
    <location>
        <begin position="24"/>
        <end position="464"/>
    </location>
</feature>
<dbReference type="OrthoDB" id="9805017at2"/>
<accession>A0A3S3Q0Q6</accession>
<evidence type="ECO:0000256" key="2">
    <source>
        <dbReference type="PROSITE-ProRule" id="PRU00504"/>
    </source>
</evidence>
<dbReference type="NCBIfam" id="TIGR04183">
    <property type="entry name" value="Por_Secre_tail"/>
    <property type="match status" value="1"/>
</dbReference>
<feature type="signal peptide" evidence="3">
    <location>
        <begin position="1"/>
        <end position="23"/>
    </location>
</feature>
<evidence type="ECO:0000256" key="3">
    <source>
        <dbReference type="SAM" id="SignalP"/>
    </source>
</evidence>
<comment type="caution">
    <text evidence="5">The sequence shown here is derived from an EMBL/GenBank/DDBJ whole genome shotgun (WGS) entry which is preliminary data.</text>
</comment>
<evidence type="ECO:0000313" key="5">
    <source>
        <dbReference type="EMBL" id="RWU10222.1"/>
    </source>
</evidence>
<dbReference type="Pfam" id="PF01436">
    <property type="entry name" value="NHL"/>
    <property type="match status" value="2"/>
</dbReference>
<dbReference type="GO" id="GO:0008270">
    <property type="term" value="F:zinc ion binding"/>
    <property type="evidence" value="ECO:0007669"/>
    <property type="project" value="UniProtKB-KW"/>
</dbReference>
<proteinExistence type="predicted"/>
<keyword evidence="1" id="KW-0677">Repeat</keyword>
<gene>
    <name evidence="5" type="ORF">DPV69_02435</name>
</gene>
<protein>
    <submittedName>
        <fullName evidence="5">T9SS type A sorting domain-containing protein</fullName>
    </submittedName>
</protein>
<dbReference type="Proteomes" id="UP000284120">
    <property type="component" value="Unassembled WGS sequence"/>
</dbReference>
<dbReference type="RefSeq" id="WP_113645716.1">
    <property type="nucleotide sequence ID" value="NZ_QMHN01000001.1"/>
</dbReference>
<dbReference type="SUPFAM" id="SSF101898">
    <property type="entry name" value="NHL repeat"/>
    <property type="match status" value="1"/>
</dbReference>
<evidence type="ECO:0000259" key="4">
    <source>
        <dbReference type="Pfam" id="PF18962"/>
    </source>
</evidence>
<feature type="repeat" description="NHL" evidence="2">
    <location>
        <begin position="23"/>
        <end position="64"/>
    </location>
</feature>
<dbReference type="Gene3D" id="2.120.10.30">
    <property type="entry name" value="TolB, C-terminal domain"/>
    <property type="match status" value="2"/>
</dbReference>
<evidence type="ECO:0000313" key="6">
    <source>
        <dbReference type="Proteomes" id="UP000284120"/>
    </source>
</evidence>